<dbReference type="InterPro" id="IPR007111">
    <property type="entry name" value="NACHT_NTPase"/>
</dbReference>
<dbReference type="PANTHER" id="PTHR44129">
    <property type="entry name" value="WD REPEAT-CONTAINING PROTEIN POP1"/>
    <property type="match status" value="1"/>
</dbReference>
<evidence type="ECO:0000256" key="3">
    <source>
        <dbReference type="PROSITE-ProRule" id="PRU00221"/>
    </source>
</evidence>
<dbReference type="InterPro" id="IPR019775">
    <property type="entry name" value="WD40_repeat_CS"/>
</dbReference>
<organism evidence="7 8">
    <name type="scientific">Paramecium primaurelia</name>
    <dbReference type="NCBI Taxonomy" id="5886"/>
    <lineage>
        <taxon>Eukaryota</taxon>
        <taxon>Sar</taxon>
        <taxon>Alveolata</taxon>
        <taxon>Ciliophora</taxon>
        <taxon>Intramacronucleata</taxon>
        <taxon>Oligohymenophorea</taxon>
        <taxon>Peniculida</taxon>
        <taxon>Parameciidae</taxon>
        <taxon>Paramecium</taxon>
    </lineage>
</organism>
<feature type="repeat" description="WD" evidence="3">
    <location>
        <begin position="2032"/>
        <end position="2074"/>
    </location>
</feature>
<feature type="repeat" description="WD" evidence="3">
    <location>
        <begin position="3218"/>
        <end position="3259"/>
    </location>
</feature>
<comment type="caution">
    <text evidence="7">The sequence shown here is derived from an EMBL/GenBank/DDBJ whole genome shotgun (WGS) entry which is preliminary data.</text>
</comment>
<evidence type="ECO:0000313" key="7">
    <source>
        <dbReference type="EMBL" id="CAD8084348.1"/>
    </source>
</evidence>
<gene>
    <name evidence="7" type="ORF">PPRIM_AZ9-3.1.T0720016</name>
</gene>
<dbReference type="PROSITE" id="PS50294">
    <property type="entry name" value="WD_REPEATS_REGION"/>
    <property type="match status" value="4"/>
</dbReference>
<dbReference type="Proteomes" id="UP000688137">
    <property type="component" value="Unassembled WGS sequence"/>
</dbReference>
<dbReference type="EMBL" id="CAJJDM010000075">
    <property type="protein sequence ID" value="CAD8084348.1"/>
    <property type="molecule type" value="Genomic_DNA"/>
</dbReference>
<evidence type="ECO:0000256" key="5">
    <source>
        <dbReference type="SAM" id="MobiDB-lite"/>
    </source>
</evidence>
<feature type="repeat" description="WD" evidence="3">
    <location>
        <begin position="3307"/>
        <end position="3348"/>
    </location>
</feature>
<feature type="coiled-coil region" evidence="4">
    <location>
        <begin position="719"/>
        <end position="780"/>
    </location>
</feature>
<keyword evidence="4" id="KW-0175">Coiled coil</keyword>
<dbReference type="OMA" id="NSGFICY"/>
<dbReference type="Pfam" id="PF05729">
    <property type="entry name" value="NACHT"/>
    <property type="match status" value="1"/>
</dbReference>
<evidence type="ECO:0000256" key="4">
    <source>
        <dbReference type="SAM" id="Coils"/>
    </source>
</evidence>
<dbReference type="InterPro" id="IPR050349">
    <property type="entry name" value="WD_LIS1/nudF_dynein_reg"/>
</dbReference>
<feature type="domain" description="NACHT" evidence="6">
    <location>
        <begin position="1334"/>
        <end position="1501"/>
    </location>
</feature>
<dbReference type="Pfam" id="PF00400">
    <property type="entry name" value="WD40"/>
    <property type="match status" value="5"/>
</dbReference>
<feature type="coiled-coil region" evidence="4">
    <location>
        <begin position="1162"/>
        <end position="1257"/>
    </location>
</feature>
<evidence type="ECO:0000313" key="8">
    <source>
        <dbReference type="Proteomes" id="UP000688137"/>
    </source>
</evidence>
<accession>A0A8S1MVH0</accession>
<dbReference type="PROSITE" id="PS00678">
    <property type="entry name" value="WD_REPEATS_1"/>
    <property type="match status" value="1"/>
</dbReference>
<proteinExistence type="predicted"/>
<dbReference type="PROSITE" id="PS50082">
    <property type="entry name" value="WD_REPEATS_2"/>
    <property type="match status" value="4"/>
</dbReference>
<name>A0A8S1MVH0_PARPR</name>
<feature type="coiled-coil region" evidence="4">
    <location>
        <begin position="896"/>
        <end position="924"/>
    </location>
</feature>
<feature type="region of interest" description="Disordered" evidence="5">
    <location>
        <begin position="1667"/>
        <end position="1686"/>
    </location>
</feature>
<evidence type="ECO:0000256" key="2">
    <source>
        <dbReference type="ARBA" id="ARBA00022737"/>
    </source>
</evidence>
<keyword evidence="2" id="KW-0677">Repeat</keyword>
<dbReference type="InterPro" id="IPR001680">
    <property type="entry name" value="WD40_rpt"/>
</dbReference>
<sequence length="4274" mass="505848">MMTYCLKKPEKIQTKQSLKMLQTQSCEIFMMNIEYNLSSYFTRLSNCNFNCQYCVNNDFKKLRGGGCGQSKTKKKLDSQLQKDQNQMTSAQLPIDYEKNLIECLKLIVDEAQFFCDTNKRNEVIKKIQWFIYNREYLNYYCCDEQAVATIYELAKANFESLLTVLITYLRNSGFICYQILQICNELLRIMYIFQYREQKRFLKDEDKQNYIQKLSEFETQLEIEQANVWKTGFEFEIKIMKIMIINQKTDSTEGQDALINFLKEAGKSIISLSPSEDLLSTIMDGGKYLLKKGVEKKLYPIETYQTYYLFQLMKWSIIKSLKSQLSVYKQISQLKDIFQQYIFVSDNWIIHFSWVQMIIDIIAYRPIINKSDISMNQQDQYLLKWTLLIENNLINCVSPNQDEAIMNLFLDQEKQIYDIELTRELDKFSKKKFVLFNQFLLKGDLTQNVNQWDYYKEFTFKKQKDKKQEDYEIILASYEIEILQKLINNLKSQQDELLSIHSGIIESFQTYFKQPSSMLLQIIQDDQQATQKQFLQAYKQLIILSNYFKELSKFEVSKLDLLKPYLDKFKNLENQKNLLDLKTKIDNFQNTELIEFIDQLLNNFLIAIEFACITHEMQQFLDSKNQTDLEKLIKKLDTDKSQEKFLGFEIDKFKKIFTTFENNFNQFYINLRSYKENFIKFIQKELDIKSMTIQIQDQNTLQIIEYYQYKDKSINKLLLQKWKEKYQLFDSELRTLENVQQNFIDCKSIIITLQFLKQFINIQSQQMMIIKQQLENYNQQTNLTQNQVNVDKKQTINDILTQQLQKIEPLIIEDFNKSDQENIDFNLKSLLSQIESDFNLIKSECQKQENQDNNHSILSLLTNAQFIILQILNKNTDLSNQQGFLKSYQQSLNDFNQKTKINKQKFENEENKEKEEKEQQLNDSSLILFNKILDDDQQLIISIKEIKKQYKFYEKLLILQIELILQQKNIIKDKVILEQDQQNQQLSSQPDKLNQIKKIKEMREQHFNQKVKDSIEKLFNNFEIQFKNDNKLIIKLKFTDFLQFFYSLSNSEYQKGLKADQIEDSIWQDIKNTYKETKDKVVDLLDFKPDQKVREGFVYSLIRLQYSVQEQKVKGFCCQYLQYIWVFEKDQRVRNLLKNKELVEIQKQLFAQYLDNLSLTIKDELKLRMQKLESLQQEIKLEGNLQKREELQIQLKKTYDELDESLDNISEMSDKMDISLIFLKDISKDVKQIKASIDNLQESINQVGDDIRKLRGKRYDELLEIRKQKILLQSKLTEVDSVYVQLTTIEYDPISGQIIKSNDNEIRTKLLSEQQNDFKGEVNEFIWDKNSQKDVMLVSGFAGSGKSKAARKIEEFLWKQKGTQSKWIPIYVSLPTLKNPKFNLFEQALESENYQFDKYQIKEFREAIQTQKEFIILILDSYDEMKQDCIQSNLLLTNKLIQEFNTTNIQMKVIITTRKEILNTVGYQTWFYGQSLQYLKEVQLQNFNEDQQNEYLNQYVELSIKRKIKEIYEFVKQIAGQGFDLDEFLNIWGLISQQVKNYIEKSEIKGLEGIFFNNTEELIITKIKTHKTLEILKEEQTTTLRKDLLALWSANKFKSSIKSVNIENLLTTPFMLEIVVQVLPNMTKKYQGSQQMKELFINNYLKLKKQVRISKITRELYQTTNQQLKKNEQDEEQQISQEKEEEYQQKNEKARIIQIVDMLDNENFFSKYQIVSQLNYKENAIIIDNTNISIGSNEIQFIIMALQMKRFTVFEFYESFINFYHEQQIQKQRELGKIYNQDSFSIDIYQYSYSLAIDMTIRELSQIGYKPLGKLDLKSNYKIDQIIDDWLKQYFDIEDEYKKLIRSCILLSAKGSTFSFTHKSIQEFFVAKYIYDLLTSLNSFESKILKDKEENLEKNQKMLINSVFNNSKFNISTDNFRGSINFIREHLTNVENINSQLIEIVKLSRSKDYCRAASNSIHLLSQMNVYLESQDFKGIQLANTDMSGLSLFDCDLSHSIFENVDINSCNFNFADLSNIKWTNVICKEKPFLQGHQNGVLEVQFSPDGKFIVSIEEQDNKIKLWDADKYQFIQDLVGHQDKVNTISFSSDSPMLYSGSDDGTILKWDFKNPQQITWVIVETIDNKVLKVKISQDSKKLYLQDNQLNFFILDLTKNGKREEYIPLLKKCVDKDEKSNKAEKFIEVTEMSQISEFALHPKKPKIALANEVYGYVDQNTIEFIDYLTLQSEYLKYKIESGCGRTILDSGLVFSDDGQYFAIVLKNEVIVWNYKQNTYQMFIQFQFHEKIELKFILFSQDNELIICSQKFMFKWQNYQLQWKQKCIEIQISPLGNIAAVVYEKKLSIIDINTQKPISSISFDFQPNKILFSKDGTKLSLFLNNEKEVRQFAILEVSTLKTICFIPFWNKYWINYILSNNFEKLYIQYNDTEKFQEYDYYLQSYYSTKRVIQIDTNKIHKEIENKEFSISSKRFCAQYQSGVIAYIKLNTNAIKIYDLDKNQEIEDDIQYEENEVLDLLFSPTQKELAVLYQNGLLFWNIESKPFQIKNKIIQLDSNLKSINYSPDGSRIVLVFQNSFNIYEVKSCKLLKTVEHNDANTKVSISLDNDLIGYIQDTQIIILSQKNNYEQTVLQGHNVAIYNLIFTRDQQSIISAGSGELILWDLSKFQIKDQKNTYIQEYQITFSYNTKLLVLFKQNLMQLWKYSQNQLTFIGSQVFDFGINELSFIHDDQNILIKKSDTELLLCNLDNFQYLQTFQLSFEYGAISSNNLIALAGDDNNIRIYLNNLEKNKYNLQASSIRYLAFFENKQNLLLIQEYNTIRILDYINGQQKAKFQLFDYQTPIQLQLKGEILISQYEYNVSLWNLSDLNNIKICGFHNEINCFSIQDNQELGLGIINEQYIMIKNILNVEFALPVNLNQFIIQVLMSMKKQYYIILSTLQQLIILEINTKQIHQFDKSVFAVAYCEERDYIAVQTQSELQLIQFQQNSFNIISSIDLQKEGYQQRNIKFTNDGQGLSLSSSHMIKWFSITKNQKIICRGMFDKKGFIDQGQIQAQIFCDRSSSNKQQLLAVLDQKEKKFRIINIQKQKQFVQINFIKHDRRLPSLSFDLSFNEDKIFFLFGEEVFSLDINNFDTKKLNDQSSLKNSQLIVIGKDSFVFVKEKYEEGNEIIEYQESTSCSTQITKIKDITYMNYLPQQQLLAISTKSNNIIFWDIKAKKNIGTLKGHQDTINHITVSPFDGVLASVSKDRLIKLWTINQNESSEVQQGHSYSISSIAYSQDGQLIASGAIKKEEQEVPIFLWDVIDKKLMIQLKKHKCSITSLEFSYCSRYLVSGDDNGIIVFWNIEYPQFAKVAYVIDEFNSSIKSIRISKTEQTLFAVYNLNLIIKWNYEQIEKQIDEKHVILDTKSKQYSFIKNDQFVYFDTDQNKLIIHNIETKEQKLFQLKSQIKQLQTSKDGNLILCLKQIKQIETYKLYCLQKQNDNNWQKKQIFGPQSDYLLLSPDNKFLFLGINFKVSYNEQRILYTIYDFQRLSQVNKKLVLELEKNTPTRIFMSYDFNLIAVVINNQSIKIYDNLKQQYIKEFKECKKPGFVQISKDNKYLAYLEINEQDYPGNIIFILNIEDPSIKRDLKFDQSELIIYKFSAIDSNQIYALYKDQTVRHWDLTDKQPSIKAEVTLSKSFDFKSSFKFSPNLNFLFNRNQTNLVIWDFRKKEEFIINVEQEFDDIFFSQNEDIYAVISKENNMDCIIIFKDKISSKIFWNEVSYENMKYIEFSHNNSQMVICFNYSFYLYQIDDELKSKILGFWRSSNYIERCFLNPMNMSLVIHQSHQNKIVVINLEPIIIYKQYVIEYKQNCQHQICCFSPDSQYLAILSPTLQIQDLQDLQIFEEFKEYQGYCISFQSIDILVIANHFQCQYYLQFFKIKKYQNKIEVIKIWNFQFQSEIIQITHLFILFNVREKINYSYKNRIALVEINNFKLDESQLENKYLSQKIFKAIYHNEGNLNFQESGNYFAISNLNQIKIFNTQTLQQERCFFLEENIERSQIFYMSDENLIMFFFNFCVQILDSTSFEMIRQKEQISSYPEQVEYSKISKYLVFKQTNTIEIYTFENNEKDFLTFDTFQINDDIIFDNIALSQKGDLLLTGEHNSKDFTNSITLWNIGQRKQICANNKINNRVTILKFCPDGVTFAAGLEDGSINLYSIEISKTNFFKQQQKLNQNFQKFQIICIKSFSKQSLLTAQQSILTADSNIISENKSIVELFYQKGGLKPKTDKIEVSKI</sequence>
<dbReference type="SMART" id="SM00320">
    <property type="entry name" value="WD40"/>
    <property type="match status" value="13"/>
</dbReference>
<feature type="repeat" description="WD" evidence="3">
    <location>
        <begin position="2075"/>
        <end position="2116"/>
    </location>
</feature>
<keyword evidence="1 3" id="KW-0853">WD repeat</keyword>
<protein>
    <recommendedName>
        <fullName evidence="6">NACHT domain-containing protein</fullName>
    </recommendedName>
</protein>
<evidence type="ECO:0000259" key="6">
    <source>
        <dbReference type="Pfam" id="PF05729"/>
    </source>
</evidence>
<evidence type="ECO:0000256" key="1">
    <source>
        <dbReference type="ARBA" id="ARBA00022574"/>
    </source>
</evidence>
<keyword evidence="8" id="KW-1185">Reference proteome</keyword>
<reference evidence="7" key="1">
    <citation type="submission" date="2021-01" db="EMBL/GenBank/DDBJ databases">
        <authorList>
            <consortium name="Genoscope - CEA"/>
            <person name="William W."/>
        </authorList>
    </citation>
    <scope>NUCLEOTIDE SEQUENCE</scope>
</reference>